<dbReference type="EMBL" id="UINC01096461">
    <property type="protein sequence ID" value="SVC53358.1"/>
    <property type="molecule type" value="Genomic_DNA"/>
</dbReference>
<proteinExistence type="predicted"/>
<name>A0A382MYG6_9ZZZZ</name>
<protein>
    <submittedName>
        <fullName evidence="1">Uncharacterized protein</fullName>
    </submittedName>
</protein>
<accession>A0A382MYG6</accession>
<organism evidence="1">
    <name type="scientific">marine metagenome</name>
    <dbReference type="NCBI Taxonomy" id="408172"/>
    <lineage>
        <taxon>unclassified sequences</taxon>
        <taxon>metagenomes</taxon>
        <taxon>ecological metagenomes</taxon>
    </lineage>
</organism>
<feature type="non-terminal residue" evidence="1">
    <location>
        <position position="22"/>
    </location>
</feature>
<evidence type="ECO:0000313" key="1">
    <source>
        <dbReference type="EMBL" id="SVC53358.1"/>
    </source>
</evidence>
<dbReference type="AlphaFoldDB" id="A0A382MYG6"/>
<gene>
    <name evidence="1" type="ORF">METZ01_LOCUS306212</name>
</gene>
<sequence length="22" mass="2708">MKQTVATFYRFVDLPDCDEWRS</sequence>
<reference evidence="1" key="1">
    <citation type="submission" date="2018-05" db="EMBL/GenBank/DDBJ databases">
        <authorList>
            <person name="Lanie J.A."/>
            <person name="Ng W.-L."/>
            <person name="Kazmierczak K.M."/>
            <person name="Andrzejewski T.M."/>
            <person name="Davidsen T.M."/>
            <person name="Wayne K.J."/>
            <person name="Tettelin H."/>
            <person name="Glass J.I."/>
            <person name="Rusch D."/>
            <person name="Podicherti R."/>
            <person name="Tsui H.-C.T."/>
            <person name="Winkler M.E."/>
        </authorList>
    </citation>
    <scope>NUCLEOTIDE SEQUENCE</scope>
</reference>